<name>A0A368LIY8_9VIBR</name>
<dbReference type="GO" id="GO:0008999">
    <property type="term" value="F:protein-N-terminal-alanine acetyltransferase activity"/>
    <property type="evidence" value="ECO:0007669"/>
    <property type="project" value="TreeGrafter"/>
</dbReference>
<dbReference type="InterPro" id="IPR016181">
    <property type="entry name" value="Acyl_CoA_acyltransferase"/>
</dbReference>
<dbReference type="SUPFAM" id="SSF55729">
    <property type="entry name" value="Acyl-CoA N-acyltransferases (Nat)"/>
    <property type="match status" value="1"/>
</dbReference>
<dbReference type="EMBL" id="QPGL01000002">
    <property type="protein sequence ID" value="RCS70641.1"/>
    <property type="molecule type" value="Genomic_DNA"/>
</dbReference>
<evidence type="ECO:0000259" key="1">
    <source>
        <dbReference type="PROSITE" id="PS51186"/>
    </source>
</evidence>
<dbReference type="InterPro" id="IPR051908">
    <property type="entry name" value="Ribosomal_N-acetyltransferase"/>
</dbReference>
<protein>
    <submittedName>
        <fullName evidence="2">N-acetyltransferase</fullName>
    </submittedName>
</protein>
<dbReference type="Proteomes" id="UP000252479">
    <property type="component" value="Unassembled WGS sequence"/>
</dbReference>
<dbReference type="OrthoDB" id="9784707at2"/>
<dbReference type="PANTHER" id="PTHR43441:SF11">
    <property type="entry name" value="RIBOSOMAL-PROTEIN-SERINE ACETYLTRANSFERASE"/>
    <property type="match status" value="1"/>
</dbReference>
<accession>A0A368LIY8</accession>
<keyword evidence="3" id="KW-1185">Reference proteome</keyword>
<organism evidence="2 3">
    <name type="scientific">Vibrio casei</name>
    <dbReference type="NCBI Taxonomy" id="673372"/>
    <lineage>
        <taxon>Bacteria</taxon>
        <taxon>Pseudomonadati</taxon>
        <taxon>Pseudomonadota</taxon>
        <taxon>Gammaproteobacteria</taxon>
        <taxon>Vibrionales</taxon>
        <taxon>Vibrionaceae</taxon>
        <taxon>Vibrio</taxon>
    </lineage>
</organism>
<dbReference type="Gene3D" id="3.40.630.30">
    <property type="match status" value="1"/>
</dbReference>
<comment type="caution">
    <text evidence="2">The sequence shown here is derived from an EMBL/GenBank/DDBJ whole genome shotgun (WGS) entry which is preliminary data.</text>
</comment>
<evidence type="ECO:0000313" key="2">
    <source>
        <dbReference type="EMBL" id="RCS70641.1"/>
    </source>
</evidence>
<dbReference type="RefSeq" id="WP_086960064.1">
    <property type="nucleotide sequence ID" value="NZ_AP018681.1"/>
</dbReference>
<dbReference type="PROSITE" id="PS51186">
    <property type="entry name" value="GNAT"/>
    <property type="match status" value="1"/>
</dbReference>
<sequence>MFVLEVDSELKLALIEPSFAKQYLDIVSSQQTYLSRWLAWPPYAKTEDFFLRFIRKSLLDYAEGKSMTCGILYQDNLVGNISFNTINHSLKMAEIGYWLSEVHQGKGIITRSVTKFIDIAFTDFGLEKVQIAAGVENQPSRSVCERLGMKLEGTISHRENLNGRIIDHAVYGLLKAESEY</sequence>
<dbReference type="AlphaFoldDB" id="A0A368LIY8"/>
<proteinExistence type="predicted"/>
<dbReference type="InterPro" id="IPR000182">
    <property type="entry name" value="GNAT_dom"/>
</dbReference>
<dbReference type="Pfam" id="PF13302">
    <property type="entry name" value="Acetyltransf_3"/>
    <property type="match status" value="1"/>
</dbReference>
<keyword evidence="2" id="KW-0808">Transferase</keyword>
<dbReference type="PANTHER" id="PTHR43441">
    <property type="entry name" value="RIBOSOMAL-PROTEIN-SERINE ACETYLTRANSFERASE"/>
    <property type="match status" value="1"/>
</dbReference>
<feature type="domain" description="N-acetyltransferase" evidence="1">
    <location>
        <begin position="24"/>
        <end position="177"/>
    </location>
</feature>
<dbReference type="GeneID" id="303190150"/>
<reference evidence="2 3" key="1">
    <citation type="journal article" date="2017" name="Elife">
        <title>Extensive horizontal gene transfer in cheese-associated bacteria.</title>
        <authorList>
            <person name="Bonham K.S."/>
            <person name="Wolfe B.E."/>
            <person name="Dutton R.J."/>
        </authorList>
    </citation>
    <scope>NUCLEOTIDE SEQUENCE [LARGE SCALE GENOMIC DNA]</scope>
    <source>
        <strain evidence="2 3">JB196</strain>
    </source>
</reference>
<dbReference type="GO" id="GO:0005737">
    <property type="term" value="C:cytoplasm"/>
    <property type="evidence" value="ECO:0007669"/>
    <property type="project" value="TreeGrafter"/>
</dbReference>
<gene>
    <name evidence="2" type="ORF">CIK83_14590</name>
</gene>
<dbReference type="GO" id="GO:1990189">
    <property type="term" value="F:protein N-terminal-serine acetyltransferase activity"/>
    <property type="evidence" value="ECO:0007669"/>
    <property type="project" value="TreeGrafter"/>
</dbReference>
<evidence type="ECO:0000313" key="3">
    <source>
        <dbReference type="Proteomes" id="UP000252479"/>
    </source>
</evidence>